<dbReference type="Proteomes" id="UP000256964">
    <property type="component" value="Unassembled WGS sequence"/>
</dbReference>
<reference evidence="1 2" key="1">
    <citation type="journal article" date="2018" name="Biotechnol. Biofuels">
        <title>Integrative visual omics of the white-rot fungus Polyporus brumalis exposes the biotechnological potential of its oxidative enzymes for delignifying raw plant biomass.</title>
        <authorList>
            <person name="Miyauchi S."/>
            <person name="Rancon A."/>
            <person name="Drula E."/>
            <person name="Hage H."/>
            <person name="Chaduli D."/>
            <person name="Favel A."/>
            <person name="Grisel S."/>
            <person name="Henrissat B."/>
            <person name="Herpoel-Gimbert I."/>
            <person name="Ruiz-Duenas F.J."/>
            <person name="Chevret D."/>
            <person name="Hainaut M."/>
            <person name="Lin J."/>
            <person name="Wang M."/>
            <person name="Pangilinan J."/>
            <person name="Lipzen A."/>
            <person name="Lesage-Meessen L."/>
            <person name="Navarro D."/>
            <person name="Riley R."/>
            <person name="Grigoriev I.V."/>
            <person name="Zhou S."/>
            <person name="Raouche S."/>
            <person name="Rosso M.N."/>
        </authorList>
    </citation>
    <scope>NUCLEOTIDE SEQUENCE [LARGE SCALE GENOMIC DNA]</scope>
    <source>
        <strain evidence="1 2">BRFM 1820</strain>
    </source>
</reference>
<keyword evidence="2" id="KW-1185">Reference proteome</keyword>
<proteinExistence type="predicted"/>
<gene>
    <name evidence="1" type="ORF">OH76DRAFT_993336</name>
</gene>
<accession>A0A371DQC0</accession>
<protein>
    <submittedName>
        <fullName evidence="1">Uncharacterized protein</fullName>
    </submittedName>
</protein>
<sequence>MCISGEQGERKRHQILARERAPLRPPSGVESCVAEELARGCPGWGSEEGMHATWVGALYAPLWFTYECIAPPCLRLAVSPPPSPAGLSSRLQGQLGPLVLRSVDDDSVLATDDSEHLFTFSRPLAPGRLPRAASCELRYGQTWESRGRAVLRMPSNPAL</sequence>
<dbReference type="EMBL" id="KZ857384">
    <property type="protein sequence ID" value="RDX54736.1"/>
    <property type="molecule type" value="Genomic_DNA"/>
</dbReference>
<evidence type="ECO:0000313" key="1">
    <source>
        <dbReference type="EMBL" id="RDX54736.1"/>
    </source>
</evidence>
<organism evidence="1 2">
    <name type="scientific">Lentinus brumalis</name>
    <dbReference type="NCBI Taxonomy" id="2498619"/>
    <lineage>
        <taxon>Eukaryota</taxon>
        <taxon>Fungi</taxon>
        <taxon>Dikarya</taxon>
        <taxon>Basidiomycota</taxon>
        <taxon>Agaricomycotina</taxon>
        <taxon>Agaricomycetes</taxon>
        <taxon>Polyporales</taxon>
        <taxon>Polyporaceae</taxon>
        <taxon>Lentinus</taxon>
    </lineage>
</organism>
<dbReference type="AlphaFoldDB" id="A0A371DQC0"/>
<name>A0A371DQC0_9APHY</name>
<evidence type="ECO:0000313" key="2">
    <source>
        <dbReference type="Proteomes" id="UP000256964"/>
    </source>
</evidence>